<organism evidence="2 3">
    <name type="scientific">Solimonas marina</name>
    <dbReference type="NCBI Taxonomy" id="2714601"/>
    <lineage>
        <taxon>Bacteria</taxon>
        <taxon>Pseudomonadati</taxon>
        <taxon>Pseudomonadota</taxon>
        <taxon>Gammaproteobacteria</taxon>
        <taxon>Nevskiales</taxon>
        <taxon>Nevskiaceae</taxon>
        <taxon>Solimonas</taxon>
    </lineage>
</organism>
<name>A0A970B602_9GAMM</name>
<comment type="caution">
    <text evidence="2">The sequence shown here is derived from an EMBL/GenBank/DDBJ whole genome shotgun (WGS) entry which is preliminary data.</text>
</comment>
<evidence type="ECO:0000256" key="1">
    <source>
        <dbReference type="SAM" id="MobiDB-lite"/>
    </source>
</evidence>
<protein>
    <recommendedName>
        <fullName evidence="4">BIG2 domain-containing protein</fullName>
    </recommendedName>
</protein>
<gene>
    <name evidence="2" type="ORF">G7Y82_16585</name>
</gene>
<proteinExistence type="predicted"/>
<dbReference type="RefSeq" id="WP_168149247.1">
    <property type="nucleotide sequence ID" value="NZ_JAAVXB010000010.1"/>
</dbReference>
<feature type="compositionally biased region" description="Gly residues" evidence="1">
    <location>
        <begin position="1"/>
        <end position="14"/>
    </location>
</feature>
<evidence type="ECO:0000313" key="3">
    <source>
        <dbReference type="Proteomes" id="UP000653472"/>
    </source>
</evidence>
<evidence type="ECO:0000313" key="2">
    <source>
        <dbReference type="EMBL" id="NKF23932.1"/>
    </source>
</evidence>
<sequence length="436" mass="46186">MAGCNGGSPVGTGKGPQSLEVTYDSSPDAVDMVECQTSTLSATATFADDDGNHASTTDVSARVVWSSSNPGVIDVSNGDIETYAGSGSYYATGTVIARSTGSAVITATYADTMTASIGVNAAEISSMRISPVLTRMAPDSQTTFSLYVQPQLDQLEQDLTSSAVWSITDAGAPAVVSGVSLVTASRTPVDQDFTLEARLPACNKYLTQVMSIGNVSSLKLTYEQPEDQPVPVVLGDRVKVEAVFDDTSAPNQNLSGQVDVEAADGYNESNATTSVSSAATTTDSNGTTQLQLTPYLLVNGDEDRLNREIALKLTYDEDGIDMSTTTRVYTFTDTDMLSLRIDPTETNLQFPNLGQLQAYGTFEDGVERPVTRLVNWVLYDTGDSDLLTVTSSGINGGLMTPYDVGGDARVFATYDSDPAGELEEHATVHVLQQTDY</sequence>
<keyword evidence="3" id="KW-1185">Reference proteome</keyword>
<dbReference type="Proteomes" id="UP000653472">
    <property type="component" value="Unassembled WGS sequence"/>
</dbReference>
<feature type="region of interest" description="Disordered" evidence="1">
    <location>
        <begin position="1"/>
        <end position="23"/>
    </location>
</feature>
<evidence type="ECO:0008006" key="4">
    <source>
        <dbReference type="Google" id="ProtNLM"/>
    </source>
</evidence>
<accession>A0A970B602</accession>
<reference evidence="2" key="1">
    <citation type="submission" date="2020-03" db="EMBL/GenBank/DDBJ databases">
        <title>Solimonas marina sp. nov., isolated from deep seawater of the Pacific Ocean.</title>
        <authorList>
            <person name="Liu X."/>
            <person name="Lai Q."/>
            <person name="Sun F."/>
            <person name="Gai Y."/>
            <person name="Li G."/>
            <person name="Shao Z."/>
        </authorList>
    </citation>
    <scope>NUCLEOTIDE SEQUENCE</scope>
    <source>
        <strain evidence="2">C16B3</strain>
    </source>
</reference>
<dbReference type="Gene3D" id="2.60.40.1080">
    <property type="match status" value="2"/>
</dbReference>
<dbReference type="AlphaFoldDB" id="A0A970B602"/>
<dbReference type="EMBL" id="JAAVXB010000010">
    <property type="protein sequence ID" value="NKF23932.1"/>
    <property type="molecule type" value="Genomic_DNA"/>
</dbReference>